<sequence length="160" mass="17765">MIARPRMEIQNSLFDLCEPVLKEAGYELVWAQVSGLAGRMKAALYIDKPGGVNVEDCAAASRLADPLIEGSGLFSSFYTLEVSSPGLDRPLFKAGDYERFSGRKARLWLRRPDTGNRKKFTGVLRGLKEGSRIALELEGGSLEEIPLDNIRKANLVYEWS</sequence>
<evidence type="ECO:0000256" key="3">
    <source>
        <dbReference type="HAMAP-Rule" id="MF_01077"/>
    </source>
</evidence>
<dbReference type="PANTHER" id="PTHR33867:SF1">
    <property type="entry name" value="RIBOSOME MATURATION FACTOR RIMP"/>
    <property type="match status" value="1"/>
</dbReference>
<dbReference type="Proteomes" id="UP000179129">
    <property type="component" value="Unassembled WGS sequence"/>
</dbReference>
<dbReference type="SUPFAM" id="SSF75420">
    <property type="entry name" value="YhbC-like, N-terminal domain"/>
    <property type="match status" value="1"/>
</dbReference>
<evidence type="ECO:0000256" key="1">
    <source>
        <dbReference type="ARBA" id="ARBA00022490"/>
    </source>
</evidence>
<comment type="similarity">
    <text evidence="3">Belongs to the RimP family.</text>
</comment>
<name>A0A1F5YPY1_9BACT</name>
<dbReference type="SUPFAM" id="SSF74942">
    <property type="entry name" value="YhbC-like, C-terminal domain"/>
    <property type="match status" value="1"/>
</dbReference>
<feature type="domain" description="Ribosome maturation factor RimP N-terminal" evidence="4">
    <location>
        <begin position="16"/>
        <end position="88"/>
    </location>
</feature>
<feature type="domain" description="Ribosome maturation factor RimP C-terminal" evidence="5">
    <location>
        <begin position="91"/>
        <end position="159"/>
    </location>
</feature>
<dbReference type="GO" id="GO:0005829">
    <property type="term" value="C:cytosol"/>
    <property type="evidence" value="ECO:0007669"/>
    <property type="project" value="TreeGrafter"/>
</dbReference>
<evidence type="ECO:0000259" key="4">
    <source>
        <dbReference type="Pfam" id="PF02576"/>
    </source>
</evidence>
<dbReference type="AlphaFoldDB" id="A0A1F5YPY1"/>
<organism evidence="6 7">
    <name type="scientific">Candidatus Glassbacteria bacterium RIFCSPLOWO2_12_FULL_58_11</name>
    <dbReference type="NCBI Taxonomy" id="1817867"/>
    <lineage>
        <taxon>Bacteria</taxon>
        <taxon>Candidatus Glassiibacteriota</taxon>
    </lineage>
</organism>
<dbReference type="InterPro" id="IPR035956">
    <property type="entry name" value="RimP_N_sf"/>
</dbReference>
<comment type="subcellular location">
    <subcellularLocation>
        <location evidence="3">Cytoplasm</location>
    </subcellularLocation>
</comment>
<dbReference type="InterPro" id="IPR036847">
    <property type="entry name" value="RimP_C_sf"/>
</dbReference>
<dbReference type="InterPro" id="IPR028998">
    <property type="entry name" value="RimP_C"/>
</dbReference>
<evidence type="ECO:0000259" key="5">
    <source>
        <dbReference type="Pfam" id="PF17384"/>
    </source>
</evidence>
<keyword evidence="1 3" id="KW-0963">Cytoplasm</keyword>
<proteinExistence type="inferred from homology"/>
<comment type="caution">
    <text evidence="6">The sequence shown here is derived from an EMBL/GenBank/DDBJ whole genome shotgun (WGS) entry which is preliminary data.</text>
</comment>
<dbReference type="GO" id="GO:0006412">
    <property type="term" value="P:translation"/>
    <property type="evidence" value="ECO:0007669"/>
    <property type="project" value="TreeGrafter"/>
</dbReference>
<dbReference type="InterPro" id="IPR028989">
    <property type="entry name" value="RimP_N"/>
</dbReference>
<dbReference type="Pfam" id="PF02576">
    <property type="entry name" value="RimP_N"/>
    <property type="match status" value="1"/>
</dbReference>
<dbReference type="PANTHER" id="PTHR33867">
    <property type="entry name" value="RIBOSOME MATURATION FACTOR RIMP"/>
    <property type="match status" value="1"/>
</dbReference>
<reference evidence="6 7" key="1">
    <citation type="journal article" date="2016" name="Nat. Commun.">
        <title>Thousands of microbial genomes shed light on interconnected biogeochemical processes in an aquifer system.</title>
        <authorList>
            <person name="Anantharaman K."/>
            <person name="Brown C.T."/>
            <person name="Hug L.A."/>
            <person name="Sharon I."/>
            <person name="Castelle C.J."/>
            <person name="Probst A.J."/>
            <person name="Thomas B.C."/>
            <person name="Singh A."/>
            <person name="Wilkins M.J."/>
            <person name="Karaoz U."/>
            <person name="Brodie E.L."/>
            <person name="Williams K.H."/>
            <person name="Hubbard S.S."/>
            <person name="Banfield J.F."/>
        </authorList>
    </citation>
    <scope>NUCLEOTIDE SEQUENCE [LARGE SCALE GENOMIC DNA]</scope>
</reference>
<dbReference type="EMBL" id="MFIX01000192">
    <property type="protein sequence ID" value="OGG02186.1"/>
    <property type="molecule type" value="Genomic_DNA"/>
</dbReference>
<dbReference type="GO" id="GO:0000028">
    <property type="term" value="P:ribosomal small subunit assembly"/>
    <property type="evidence" value="ECO:0007669"/>
    <property type="project" value="TreeGrafter"/>
</dbReference>
<dbReference type="HAMAP" id="MF_01077">
    <property type="entry name" value="RimP"/>
    <property type="match status" value="1"/>
</dbReference>
<dbReference type="CDD" id="cd01734">
    <property type="entry name" value="YlxS_C"/>
    <property type="match status" value="1"/>
</dbReference>
<dbReference type="STRING" id="1817867.A3F83_00705"/>
<keyword evidence="2 3" id="KW-0690">Ribosome biogenesis</keyword>
<dbReference type="InterPro" id="IPR003728">
    <property type="entry name" value="Ribosome_maturation_RimP"/>
</dbReference>
<dbReference type="Gene3D" id="3.30.300.70">
    <property type="entry name" value="RimP-like superfamily, N-terminal"/>
    <property type="match status" value="1"/>
</dbReference>
<dbReference type="Pfam" id="PF17384">
    <property type="entry name" value="DUF150_C"/>
    <property type="match status" value="1"/>
</dbReference>
<evidence type="ECO:0000256" key="2">
    <source>
        <dbReference type="ARBA" id="ARBA00022517"/>
    </source>
</evidence>
<gene>
    <name evidence="3" type="primary">rimP</name>
    <name evidence="6" type="ORF">A3F83_00705</name>
</gene>
<accession>A0A1F5YPY1</accession>
<evidence type="ECO:0000313" key="6">
    <source>
        <dbReference type="EMBL" id="OGG02186.1"/>
    </source>
</evidence>
<comment type="function">
    <text evidence="3">Required for maturation of 30S ribosomal subunits.</text>
</comment>
<evidence type="ECO:0000313" key="7">
    <source>
        <dbReference type="Proteomes" id="UP000179129"/>
    </source>
</evidence>
<protein>
    <recommendedName>
        <fullName evidence="3">Ribosome maturation factor RimP</fullName>
    </recommendedName>
</protein>